<organism evidence="1 2">
    <name type="scientific">Amycolatopsis rhabdoformis</name>
    <dbReference type="NCBI Taxonomy" id="1448059"/>
    <lineage>
        <taxon>Bacteria</taxon>
        <taxon>Bacillati</taxon>
        <taxon>Actinomycetota</taxon>
        <taxon>Actinomycetes</taxon>
        <taxon>Pseudonocardiales</taxon>
        <taxon>Pseudonocardiaceae</taxon>
        <taxon>Amycolatopsis</taxon>
    </lineage>
</organism>
<gene>
    <name evidence="1" type="ORF">VSH64_34085</name>
</gene>
<name>A0ABZ1I147_9PSEU</name>
<dbReference type="EMBL" id="CP142149">
    <property type="protein sequence ID" value="WSE27849.1"/>
    <property type="molecule type" value="Genomic_DNA"/>
</dbReference>
<dbReference type="Proteomes" id="UP001330812">
    <property type="component" value="Chromosome"/>
</dbReference>
<sequence>MGIISLLFNPRRRKTAMALAKAARERGMTVAEFTSSLSREDLARYVAPDKKAPHVTVPDVTKFGLPPDADVTADTFVSDREIDEAERAFVSGDWKPAAQLLSEIGTGWDRRTILVRSLGEAVANDEAALDLWRDERPGDPDAAAVNAEGLVCLAWQVRSSLRAEHVSREQFQKFFAILESAKPAAQEAAALAPEDPTPWVTMLAVARGLQYENDAFREVWEQLVARDPHHLPAHNSALQYWCEKWFGSHELMWAFAEEGAAKHPKLARLPLVAAHEADYRGVKGAWRNPLVAPAVDRLLPWLDGEGRDDPGTVTSRAYAARALVELGRGEEAVEQFRHLGVHADALVWAYGNKGRIAEFKRVRYLACRLVQKA</sequence>
<evidence type="ECO:0000313" key="1">
    <source>
        <dbReference type="EMBL" id="WSE27849.1"/>
    </source>
</evidence>
<dbReference type="InterPro" id="IPR011990">
    <property type="entry name" value="TPR-like_helical_dom_sf"/>
</dbReference>
<protein>
    <submittedName>
        <fullName evidence="1">DUF4034 domain-containing protein</fullName>
    </submittedName>
</protein>
<keyword evidence="2" id="KW-1185">Reference proteome</keyword>
<dbReference type="Gene3D" id="1.25.40.10">
    <property type="entry name" value="Tetratricopeptide repeat domain"/>
    <property type="match status" value="1"/>
</dbReference>
<evidence type="ECO:0000313" key="2">
    <source>
        <dbReference type="Proteomes" id="UP001330812"/>
    </source>
</evidence>
<reference evidence="1 2" key="1">
    <citation type="journal article" date="2015" name="Int. J. Syst. Evol. Microbiol.">
        <title>Amycolatopsis rhabdoformis sp. nov., an actinomycete isolated from a tropical forest soil.</title>
        <authorList>
            <person name="Souza W.R."/>
            <person name="Silva R.E."/>
            <person name="Goodfellow M."/>
            <person name="Busarakam K."/>
            <person name="Figueiro F.S."/>
            <person name="Ferreira D."/>
            <person name="Rodrigues-Filho E."/>
            <person name="Moraes L.A.B."/>
            <person name="Zucchi T.D."/>
        </authorList>
    </citation>
    <scope>NUCLEOTIDE SEQUENCE [LARGE SCALE GENOMIC DNA]</scope>
    <source>
        <strain evidence="1 2">NCIMB 14900</strain>
    </source>
</reference>
<accession>A0ABZ1I147</accession>
<proteinExistence type="predicted"/>
<dbReference type="RefSeq" id="WP_326566853.1">
    <property type="nucleotide sequence ID" value="NZ_CP142149.1"/>
</dbReference>